<evidence type="ECO:0000256" key="1">
    <source>
        <dbReference type="SAM" id="MobiDB-lite"/>
    </source>
</evidence>
<keyword evidence="3" id="KW-1185">Reference proteome</keyword>
<dbReference type="AlphaFoldDB" id="A0AAV0UFW3"/>
<accession>A0AAV0UFW3</accession>
<feature type="compositionally biased region" description="Low complexity" evidence="1">
    <location>
        <begin position="10"/>
        <end position="19"/>
    </location>
</feature>
<evidence type="ECO:0000313" key="2">
    <source>
        <dbReference type="EMBL" id="CAI5735845.1"/>
    </source>
</evidence>
<organism evidence="2 3">
    <name type="scientific">Hyaloperonospora brassicae</name>
    <name type="common">Brassica downy mildew</name>
    <name type="synonym">Peronospora brassicae</name>
    <dbReference type="NCBI Taxonomy" id="162125"/>
    <lineage>
        <taxon>Eukaryota</taxon>
        <taxon>Sar</taxon>
        <taxon>Stramenopiles</taxon>
        <taxon>Oomycota</taxon>
        <taxon>Peronosporomycetes</taxon>
        <taxon>Peronosporales</taxon>
        <taxon>Peronosporaceae</taxon>
        <taxon>Hyaloperonospora</taxon>
    </lineage>
</organism>
<protein>
    <submittedName>
        <fullName evidence="2">Uncharacterized protein</fullName>
    </submittedName>
</protein>
<sequence length="454" mass="49682">MKHTSPIASRPVVQQQQQHQPRHQTLSSTDMNGPQYASAIPFIRRKRPRAIETNDHLTCAFPARASIEEAPRARVLPGLAELLAAQQSPPLLQSQWRPTLPNAIEHEDKTPWPSAVEYYRIFSTPEPERKLQVFDLGVDRRGVPLHPEFIYNDPVSCMYFLKCSKLIGKGSFGFPRKKKELLRQQVATFGHARAAVIGFPATSQSQSAKKQKKLPDASKDFEWRKMSFVTGLPKKQPLVRYVTATCYSRATEQAAKQKVFRMHAVMLADKAGTGECGDYVLVHIRAGGSKRVGVRTSGADTEVQQTPTSPGAIYEDIAPAKQGTNSLSAQSPVSPTSVAVASCASVLTSTSPCNKHLMHAAVSAGSSENSGDRTQSVVTASLSKMDSTARVPRCSPLFSVAEEPDVGAGRVALRNMILKACTSPEEVTKYVRGLQEELAALQSSNQRECERCRA</sequence>
<proteinExistence type="predicted"/>
<reference evidence="2" key="1">
    <citation type="submission" date="2022-12" db="EMBL/GenBank/DDBJ databases">
        <authorList>
            <person name="Webb A."/>
        </authorList>
    </citation>
    <scope>NUCLEOTIDE SEQUENCE</scope>
    <source>
        <strain evidence="2">Hp1</strain>
    </source>
</reference>
<feature type="region of interest" description="Disordered" evidence="1">
    <location>
        <begin position="1"/>
        <end position="35"/>
    </location>
</feature>
<name>A0AAV0UFW3_HYABA</name>
<dbReference type="EMBL" id="CANTFL010001287">
    <property type="protein sequence ID" value="CAI5735845.1"/>
    <property type="molecule type" value="Genomic_DNA"/>
</dbReference>
<dbReference type="Proteomes" id="UP001162031">
    <property type="component" value="Unassembled WGS sequence"/>
</dbReference>
<evidence type="ECO:0000313" key="3">
    <source>
        <dbReference type="Proteomes" id="UP001162031"/>
    </source>
</evidence>
<comment type="caution">
    <text evidence="2">The sequence shown here is derived from an EMBL/GenBank/DDBJ whole genome shotgun (WGS) entry which is preliminary data.</text>
</comment>
<gene>
    <name evidence="2" type="ORF">HBR001_LOCUS6622</name>
</gene>